<dbReference type="Proteomes" id="UP001281761">
    <property type="component" value="Unassembled WGS sequence"/>
</dbReference>
<comment type="caution">
    <text evidence="1">The sequence shown here is derived from an EMBL/GenBank/DDBJ whole genome shotgun (WGS) entry which is preliminary data.</text>
</comment>
<proteinExistence type="predicted"/>
<reference evidence="1 2" key="1">
    <citation type="journal article" date="2022" name="bioRxiv">
        <title>Genomics of Preaxostyla Flagellates Illuminates Evolutionary Transitions and the Path Towards Mitochondrial Loss.</title>
        <authorList>
            <person name="Novak L.V.F."/>
            <person name="Treitli S.C."/>
            <person name="Pyrih J."/>
            <person name="Halakuc P."/>
            <person name="Pipaliya S.V."/>
            <person name="Vacek V."/>
            <person name="Brzon O."/>
            <person name="Soukal P."/>
            <person name="Eme L."/>
            <person name="Dacks J.B."/>
            <person name="Karnkowska A."/>
            <person name="Elias M."/>
            <person name="Hampl V."/>
        </authorList>
    </citation>
    <scope>NUCLEOTIDE SEQUENCE [LARGE SCALE GENOMIC DNA]</scope>
    <source>
        <strain evidence="1">NAU3</strain>
        <tissue evidence="1">Gut</tissue>
    </source>
</reference>
<name>A0ABQ9WRL0_9EUKA</name>
<evidence type="ECO:0000313" key="1">
    <source>
        <dbReference type="EMBL" id="KAK2942137.1"/>
    </source>
</evidence>
<dbReference type="EMBL" id="JARBJD010000431">
    <property type="protein sequence ID" value="KAK2942137.1"/>
    <property type="molecule type" value="Genomic_DNA"/>
</dbReference>
<gene>
    <name evidence="1" type="ORF">BLNAU_22947</name>
</gene>
<protein>
    <submittedName>
        <fullName evidence="1">Uncharacterized protein</fullName>
    </submittedName>
</protein>
<evidence type="ECO:0000313" key="2">
    <source>
        <dbReference type="Proteomes" id="UP001281761"/>
    </source>
</evidence>
<accession>A0ABQ9WRL0</accession>
<organism evidence="1 2">
    <name type="scientific">Blattamonas nauphoetae</name>
    <dbReference type="NCBI Taxonomy" id="2049346"/>
    <lineage>
        <taxon>Eukaryota</taxon>
        <taxon>Metamonada</taxon>
        <taxon>Preaxostyla</taxon>
        <taxon>Oxymonadida</taxon>
        <taxon>Blattamonas</taxon>
    </lineage>
</organism>
<keyword evidence="2" id="KW-1185">Reference proteome</keyword>
<sequence length="111" mass="12205">MLRETEMWVSADDECVVDGETISPRHTFFEPSLITSNCSKKLLVIDTIRLLSPLVLRNAPPPLPVCVIKMVTLAEVTMNDGNETVCILKGRGGFVNDVGLMVMDEVVCNLV</sequence>